<evidence type="ECO:0000256" key="1">
    <source>
        <dbReference type="SAM" id="MobiDB-lite"/>
    </source>
</evidence>
<accession>A0ABW0D2S4</accession>
<name>A0ABW0D2S4_STRFI</name>
<dbReference type="EMBL" id="JBHSKL010000005">
    <property type="protein sequence ID" value="MFC5224122.1"/>
    <property type="molecule type" value="Genomic_DNA"/>
</dbReference>
<sequence length="107" mass="11214">MSARRRIAVGWAVLCLAGLAATSALDAGPSTDTPESPAGEPAPTGAYAVDCQKIADHVEQARAGAERERREALDPSASPGHPNATFRTVTVPEECADELEDRGLMTR</sequence>
<keyword evidence="2" id="KW-0732">Signal</keyword>
<feature type="chain" id="PRO_5047382180" description="Secreted protein" evidence="2">
    <location>
        <begin position="27"/>
        <end position="107"/>
    </location>
</feature>
<evidence type="ECO:0000313" key="3">
    <source>
        <dbReference type="EMBL" id="MFC5224122.1"/>
    </source>
</evidence>
<feature type="signal peptide" evidence="2">
    <location>
        <begin position="1"/>
        <end position="26"/>
    </location>
</feature>
<evidence type="ECO:0008006" key="5">
    <source>
        <dbReference type="Google" id="ProtNLM"/>
    </source>
</evidence>
<gene>
    <name evidence="3" type="ORF">ACFPN6_05775</name>
</gene>
<evidence type="ECO:0000313" key="4">
    <source>
        <dbReference type="Proteomes" id="UP001596156"/>
    </source>
</evidence>
<dbReference type="RefSeq" id="WP_344641888.1">
    <property type="nucleotide sequence ID" value="NZ_BAAASS010000001.1"/>
</dbReference>
<proteinExistence type="predicted"/>
<reference evidence="4" key="1">
    <citation type="journal article" date="2019" name="Int. J. Syst. Evol. Microbiol.">
        <title>The Global Catalogue of Microorganisms (GCM) 10K type strain sequencing project: providing services to taxonomists for standard genome sequencing and annotation.</title>
        <authorList>
            <consortium name="The Broad Institute Genomics Platform"/>
            <consortium name="The Broad Institute Genome Sequencing Center for Infectious Disease"/>
            <person name="Wu L."/>
            <person name="Ma J."/>
        </authorList>
    </citation>
    <scope>NUCLEOTIDE SEQUENCE [LARGE SCALE GENOMIC DNA]</scope>
    <source>
        <strain evidence="4">CCM 8479</strain>
    </source>
</reference>
<keyword evidence="4" id="KW-1185">Reference proteome</keyword>
<dbReference type="Proteomes" id="UP001596156">
    <property type="component" value="Unassembled WGS sequence"/>
</dbReference>
<feature type="compositionally biased region" description="Basic and acidic residues" evidence="1">
    <location>
        <begin position="53"/>
        <end position="73"/>
    </location>
</feature>
<feature type="region of interest" description="Disordered" evidence="1">
    <location>
        <begin position="24"/>
        <end position="107"/>
    </location>
</feature>
<protein>
    <recommendedName>
        <fullName evidence="5">Secreted protein</fullName>
    </recommendedName>
</protein>
<organism evidence="3 4">
    <name type="scientific">Streptomyces fimbriatus</name>
    <dbReference type="NCBI Taxonomy" id="68197"/>
    <lineage>
        <taxon>Bacteria</taxon>
        <taxon>Bacillati</taxon>
        <taxon>Actinomycetota</taxon>
        <taxon>Actinomycetes</taxon>
        <taxon>Kitasatosporales</taxon>
        <taxon>Streptomycetaceae</taxon>
        <taxon>Streptomyces</taxon>
    </lineage>
</organism>
<comment type="caution">
    <text evidence="3">The sequence shown here is derived from an EMBL/GenBank/DDBJ whole genome shotgun (WGS) entry which is preliminary data.</text>
</comment>
<evidence type="ECO:0000256" key="2">
    <source>
        <dbReference type="SAM" id="SignalP"/>
    </source>
</evidence>